<feature type="region of interest" description="Disordered" evidence="1">
    <location>
        <begin position="1"/>
        <end position="77"/>
    </location>
</feature>
<feature type="region of interest" description="Disordered" evidence="1">
    <location>
        <begin position="289"/>
        <end position="353"/>
    </location>
</feature>
<feature type="compositionally biased region" description="Polar residues" evidence="1">
    <location>
        <begin position="1324"/>
        <end position="1338"/>
    </location>
</feature>
<feature type="compositionally biased region" description="Low complexity" evidence="1">
    <location>
        <begin position="289"/>
        <end position="302"/>
    </location>
</feature>
<feature type="compositionally biased region" description="Basic and acidic residues" evidence="1">
    <location>
        <begin position="882"/>
        <end position="927"/>
    </location>
</feature>
<feature type="compositionally biased region" description="Basic and acidic residues" evidence="1">
    <location>
        <begin position="1396"/>
        <end position="1411"/>
    </location>
</feature>
<feature type="compositionally biased region" description="Basic and acidic residues" evidence="1">
    <location>
        <begin position="1075"/>
        <end position="1088"/>
    </location>
</feature>
<feature type="compositionally biased region" description="Basic and acidic residues" evidence="1">
    <location>
        <begin position="654"/>
        <end position="684"/>
    </location>
</feature>
<evidence type="ECO:0000256" key="1">
    <source>
        <dbReference type="SAM" id="MobiDB-lite"/>
    </source>
</evidence>
<proteinExistence type="predicted"/>
<feature type="compositionally biased region" description="Polar residues" evidence="1">
    <location>
        <begin position="318"/>
        <end position="329"/>
    </location>
</feature>
<feature type="domain" description="OCEL" evidence="2">
    <location>
        <begin position="1461"/>
        <end position="1567"/>
    </location>
</feature>
<feature type="compositionally biased region" description="Polar residues" evidence="1">
    <location>
        <begin position="1228"/>
        <end position="1242"/>
    </location>
</feature>
<dbReference type="EMBL" id="CM026428">
    <property type="protein sequence ID" value="KAG0566184.1"/>
    <property type="molecule type" value="Genomic_DNA"/>
</dbReference>
<organism evidence="3 4">
    <name type="scientific">Ceratodon purpureus</name>
    <name type="common">Fire moss</name>
    <name type="synonym">Dicranum purpureum</name>
    <dbReference type="NCBI Taxonomy" id="3225"/>
    <lineage>
        <taxon>Eukaryota</taxon>
        <taxon>Viridiplantae</taxon>
        <taxon>Streptophyta</taxon>
        <taxon>Embryophyta</taxon>
        <taxon>Bryophyta</taxon>
        <taxon>Bryophytina</taxon>
        <taxon>Bryopsida</taxon>
        <taxon>Dicranidae</taxon>
        <taxon>Pseudoditrichales</taxon>
        <taxon>Ditrichaceae</taxon>
        <taxon>Ceratodon</taxon>
    </lineage>
</organism>
<feature type="compositionally biased region" description="Pro residues" evidence="1">
    <location>
        <begin position="257"/>
        <end position="267"/>
    </location>
</feature>
<feature type="region of interest" description="Disordered" evidence="1">
    <location>
        <begin position="416"/>
        <end position="1452"/>
    </location>
</feature>
<accession>A0A8T0H727</accession>
<feature type="compositionally biased region" description="Acidic residues" evidence="1">
    <location>
        <begin position="634"/>
        <end position="653"/>
    </location>
</feature>
<feature type="region of interest" description="Disordered" evidence="1">
    <location>
        <begin position="194"/>
        <end position="267"/>
    </location>
</feature>
<dbReference type="InterPro" id="IPR010844">
    <property type="entry name" value="Occludin_ELL"/>
</dbReference>
<dbReference type="SUPFAM" id="SSF144292">
    <property type="entry name" value="occludin/ELL-like"/>
    <property type="match status" value="1"/>
</dbReference>
<feature type="compositionally biased region" description="Basic and acidic residues" evidence="1">
    <location>
        <begin position="1100"/>
        <end position="1118"/>
    </location>
</feature>
<sequence>MSSKFGRAGGAGRGSAMRGMKETGPPPLGRGMAALQPRMQTLGGAGGMRGSGMKERGGGGMGKGRLGGGGGGGRAVQPASQDERFQLQQFEEGEPRPFAMAIRLTPELLSDLKRAEAEGSACLMKFGTTPGGHVLKIGDEEFKFNSAREDGGLCDIFEEQRRGEDGNGILKEAGSVWRKLSVLRTLNASEKDRVKKRSVEAQQQQKSRKAIILDPTHSQNLTQNSPIAGDAMGRRPPIKTKVQPPRKKFKPTSPVRSPVPAPAPVPVQKPVVSTASAIASAKAAKAASVASPELPPSGRAASLPPPPPNGKPGAEEGTTPSMSSVQMDNTPSPATTTPDTAGPAKPGAVVSPSELRNCLITLLTENPKGMTLKAVEKALGDSMPHVKPEKKTIEKAIRAIASYHAPGKYILKEGMTFAKPSPNSGSSPENAAADSPPLVDSPALPDMNDGSTHEQMPGGSRRSESGLLGDKPGSLHSSAAGKAPSIVQKSSENAVSRAIRKASENYQKSQPQSQPDHIRPAPAPSAQKSESRVTKDDVEVEIDDVDESGEIGIIEGEGRPDLNGDTEVESRKGEDESVPDSPKEKAMPAHSGASESSSSSGSSDSDSESSDSGDSRSGTSGSGSDSDSDGSSSDSDDDNMDEDVEIVSDDEDGDAGHQKPKAIDKKKASHQSKDAKRAKLKPPEKLQTQESEEIDIGGDEGSGQPVVDPEERANVVVENLDIIDDEVDVVSVGDGDSPQEMGSVSPERQTAETKIDVAGTPADVEDNRDLSLKSAARGNNSSLSKEEPDKTGEVGSQKDGSLGKPTDAEKPKAGTLKGRINSMANNRMLAKNKSPSTSSRIAAKESPVHINNRLPARDSLAQTSSPPRPESGAKSLLSSPALKKDGTEDSPRRAKDSGAKRKINTEARKSFSMDGKTESEELVDKLVEAPMRPWPRPGKSAHPSQSFSADATPESGVRGSRDGEGSGLAGRETEAETLPSVSRPLRDGSWRHNPDGPGLLGKPGKNVEYLGRSQGRETEANVPSSRQVKNMRRGNNDPEGARRNEPMNDSDSWGKPARDLDGPRLGNDGEVMVNRLREGRKELTRSEGPKASSSGGFNRQNDKKGRESPDRESGEWRESTPGVEPMDMKGRDSLRNDQVRFRDVEAAAVSRPAPNKGQNRDLRKPSPAKAAGDFSKRPSPIKSGPDFRRPSPSTAAGDLRKPSPVKPVGDLRKPSPAKAAGDIRKPSPATSNAQKFSQISQKELQKIDPGVARDSNRTGTGSGKPLSSSQGEDRLEGGPSRNGRAPNDTFERPMESRGVKRQLDEGSSEPPRVYKKPSIAPVAPSSSLNRGVSDSGSLRPTDKKQVSPDLGFKPQNSESGRGGSSEIPASLAGPSAKAPSGESRKQRPLGKGQKSSAKEGMEPPKGRDWKAKNGAGLLGPGGDRRKDNPQVDPGLSNGKHLKSSSSPEEVSGKEYFAKYEKDSPDLRGPIRSHEEAEAYRKEYQTKYPVYSRLFNDLDKNGGHFSLFKRELVQATSHSDKQQISTKVRREFHAIRKEFKRMQKTFDILHEELQVGCYIFLLHLLNDLLVSFFGFCTVFIEHNLDCIEDW</sequence>
<feature type="compositionally biased region" description="Polar residues" evidence="1">
    <location>
        <begin position="216"/>
        <end position="226"/>
    </location>
</feature>
<keyword evidence="4" id="KW-1185">Reference proteome</keyword>
<feature type="compositionally biased region" description="Basic and acidic residues" evidence="1">
    <location>
        <begin position="984"/>
        <end position="994"/>
    </location>
</feature>
<dbReference type="PANTHER" id="PTHR38372">
    <property type="entry name" value="DENTIN SIALOPHOSPHOPROTEIN-LIKE PROTEIN"/>
    <property type="match status" value="1"/>
</dbReference>
<feature type="compositionally biased region" description="Basic and acidic residues" evidence="1">
    <location>
        <begin position="1126"/>
        <end position="1145"/>
    </location>
</feature>
<dbReference type="Proteomes" id="UP000822688">
    <property type="component" value="Chromosome 7"/>
</dbReference>
<feature type="compositionally biased region" description="Gly residues" evidence="1">
    <location>
        <begin position="58"/>
        <end position="74"/>
    </location>
</feature>
<comment type="caution">
    <text evidence="3">The sequence shown here is derived from an EMBL/GenBank/DDBJ whole genome shotgun (WGS) entry which is preliminary data.</text>
</comment>
<gene>
    <name evidence="3" type="ORF">KC19_7G044400</name>
</gene>
<feature type="compositionally biased region" description="Basic and acidic residues" evidence="1">
    <location>
        <begin position="556"/>
        <end position="587"/>
    </location>
</feature>
<protein>
    <recommendedName>
        <fullName evidence="2">OCEL domain-containing protein</fullName>
    </recommendedName>
</protein>
<evidence type="ECO:0000313" key="3">
    <source>
        <dbReference type="EMBL" id="KAG0566184.1"/>
    </source>
</evidence>
<name>A0A8T0H727_CERPU</name>
<reference evidence="3" key="1">
    <citation type="submission" date="2020-06" db="EMBL/GenBank/DDBJ databases">
        <title>WGS assembly of Ceratodon purpureus strain R40.</title>
        <authorList>
            <person name="Carey S.B."/>
            <person name="Jenkins J."/>
            <person name="Shu S."/>
            <person name="Lovell J.T."/>
            <person name="Sreedasyam A."/>
            <person name="Maumus F."/>
            <person name="Tiley G.P."/>
            <person name="Fernandez-Pozo N."/>
            <person name="Barry K."/>
            <person name="Chen C."/>
            <person name="Wang M."/>
            <person name="Lipzen A."/>
            <person name="Daum C."/>
            <person name="Saski C.A."/>
            <person name="Payton A.C."/>
            <person name="Mcbreen J.C."/>
            <person name="Conrad R.E."/>
            <person name="Kollar L.M."/>
            <person name="Olsson S."/>
            <person name="Huttunen S."/>
            <person name="Landis J.B."/>
            <person name="Wickett N.J."/>
            <person name="Johnson M.G."/>
            <person name="Rensing S.A."/>
            <person name="Grimwood J."/>
            <person name="Schmutz J."/>
            <person name="Mcdaniel S.F."/>
        </authorList>
    </citation>
    <scope>NUCLEOTIDE SEQUENCE</scope>
    <source>
        <strain evidence="3">R40</strain>
    </source>
</reference>
<evidence type="ECO:0000259" key="2">
    <source>
        <dbReference type="PROSITE" id="PS51980"/>
    </source>
</evidence>
<evidence type="ECO:0000313" key="4">
    <source>
        <dbReference type="Proteomes" id="UP000822688"/>
    </source>
</evidence>
<feature type="compositionally biased region" description="Low complexity" evidence="1">
    <location>
        <begin position="612"/>
        <end position="633"/>
    </location>
</feature>
<feature type="compositionally biased region" description="Low complexity" evidence="1">
    <location>
        <begin position="591"/>
        <end position="604"/>
    </location>
</feature>
<dbReference type="PROSITE" id="PS51980">
    <property type="entry name" value="OCEL"/>
    <property type="match status" value="1"/>
</dbReference>
<feature type="compositionally biased region" description="Acidic residues" evidence="1">
    <location>
        <begin position="538"/>
        <end position="549"/>
    </location>
</feature>
<feature type="compositionally biased region" description="Basic and acidic residues" evidence="1">
    <location>
        <begin position="1289"/>
        <end position="1304"/>
    </location>
</feature>
<dbReference type="PANTHER" id="PTHR38372:SF2">
    <property type="entry name" value="DENTIN SIALOPHOSPHOPROTEIN-LIKE PROTEIN"/>
    <property type="match status" value="1"/>
</dbReference>
<feature type="compositionally biased region" description="Low complexity" evidence="1">
    <location>
        <begin position="330"/>
        <end position="348"/>
    </location>
</feature>
<feature type="compositionally biased region" description="Polar residues" evidence="1">
    <location>
        <begin position="504"/>
        <end position="515"/>
    </location>
</feature>
<dbReference type="Pfam" id="PF07303">
    <property type="entry name" value="Occludin_ELL"/>
    <property type="match status" value="1"/>
</dbReference>
<feature type="compositionally biased region" description="Basic and acidic residues" evidence="1">
    <location>
        <begin position="1034"/>
        <end position="1046"/>
    </location>
</feature>